<evidence type="ECO:0000256" key="9">
    <source>
        <dbReference type="ARBA" id="ARBA00022723"/>
    </source>
</evidence>
<protein>
    <recommendedName>
        <fullName evidence="6">Aminopeptidase N</fullName>
        <ecNumber evidence="5">3.4.11.2</ecNumber>
    </recommendedName>
    <alternativeName>
        <fullName evidence="13">Alanine aminopeptidase</fullName>
    </alternativeName>
    <alternativeName>
        <fullName evidence="14">Lysyl aminopeptidase</fullName>
    </alternativeName>
</protein>
<keyword evidence="19" id="KW-1185">Reference proteome</keyword>
<keyword evidence="12" id="KW-0482">Metalloprotease</keyword>
<comment type="subcellular location">
    <subcellularLocation>
        <location evidence="3">Cytoplasm</location>
    </subcellularLocation>
</comment>
<dbReference type="EMBL" id="BAABGP010000022">
    <property type="protein sequence ID" value="GAA4489854.1"/>
    <property type="molecule type" value="Genomic_DNA"/>
</dbReference>
<evidence type="ECO:0000256" key="5">
    <source>
        <dbReference type="ARBA" id="ARBA00012564"/>
    </source>
</evidence>
<evidence type="ECO:0000256" key="12">
    <source>
        <dbReference type="ARBA" id="ARBA00023049"/>
    </source>
</evidence>
<comment type="catalytic activity">
    <reaction evidence="1">
        <text>Release of an N-terminal amino acid, Xaa-|-Yaa- from a peptide, amide or arylamide. Xaa is preferably Ala, but may be most amino acids including Pro (slow action). When a terminal hydrophobic residue is followed by a prolyl residue, the two may be released as an intact Xaa-Pro dipeptide.</text>
        <dbReference type="EC" id="3.4.11.2"/>
    </reaction>
</comment>
<comment type="caution">
    <text evidence="18">The sequence shown here is derived from an EMBL/GenBank/DDBJ whole genome shotgun (WGS) entry which is preliminary data.</text>
</comment>
<evidence type="ECO:0000256" key="13">
    <source>
        <dbReference type="ARBA" id="ARBA00029811"/>
    </source>
</evidence>
<feature type="domain" description="Aminopeptidase N-like N-terminal" evidence="17">
    <location>
        <begin position="18"/>
        <end position="187"/>
    </location>
</feature>
<dbReference type="InterPro" id="IPR042097">
    <property type="entry name" value="Aminopeptidase_N-like_N_sf"/>
</dbReference>
<proteinExistence type="inferred from homology"/>
<dbReference type="Proteomes" id="UP001500731">
    <property type="component" value="Unassembled WGS sequence"/>
</dbReference>
<comment type="cofactor">
    <cofactor evidence="2">
        <name>Zn(2+)</name>
        <dbReference type="ChEBI" id="CHEBI:29105"/>
    </cofactor>
</comment>
<comment type="similarity">
    <text evidence="4">Belongs to the peptidase M1 family.</text>
</comment>
<dbReference type="PANTHER" id="PTHR45726:SF3">
    <property type="entry name" value="LEUKOTRIENE A-4 HYDROLASE"/>
    <property type="match status" value="1"/>
</dbReference>
<dbReference type="Gene3D" id="2.60.40.1730">
    <property type="entry name" value="tricorn interacting facor f3 domain"/>
    <property type="match status" value="1"/>
</dbReference>
<evidence type="ECO:0000256" key="10">
    <source>
        <dbReference type="ARBA" id="ARBA00022801"/>
    </source>
</evidence>
<evidence type="ECO:0000256" key="8">
    <source>
        <dbReference type="ARBA" id="ARBA00022670"/>
    </source>
</evidence>
<dbReference type="RefSeq" id="WP_345188345.1">
    <property type="nucleotide sequence ID" value="NZ_BAABGP010000022.1"/>
</dbReference>
<evidence type="ECO:0000256" key="1">
    <source>
        <dbReference type="ARBA" id="ARBA00000098"/>
    </source>
</evidence>
<evidence type="ECO:0000259" key="17">
    <source>
        <dbReference type="Pfam" id="PF17900"/>
    </source>
</evidence>
<dbReference type="Pfam" id="PF01433">
    <property type="entry name" value="Peptidase_M1"/>
    <property type="match status" value="1"/>
</dbReference>
<evidence type="ECO:0000256" key="7">
    <source>
        <dbReference type="ARBA" id="ARBA00022490"/>
    </source>
</evidence>
<dbReference type="Gene3D" id="1.10.390.10">
    <property type="entry name" value="Neutral Protease Domain 2"/>
    <property type="match status" value="1"/>
</dbReference>
<dbReference type="CDD" id="cd09603">
    <property type="entry name" value="M1_APN_like"/>
    <property type="match status" value="1"/>
</dbReference>
<name>A0ABP8PQY8_9MICO</name>
<feature type="domain" description="Peptidase M1 membrane alanine aminopeptidase" evidence="16">
    <location>
        <begin position="229"/>
        <end position="418"/>
    </location>
</feature>
<dbReference type="InterPro" id="IPR027268">
    <property type="entry name" value="Peptidase_M4/M1_CTD_sf"/>
</dbReference>
<accession>A0ABP8PQY8</accession>
<keyword evidence="8" id="KW-0645">Protease</keyword>
<feature type="region of interest" description="Disordered" evidence="15">
    <location>
        <begin position="429"/>
        <end position="448"/>
    </location>
</feature>
<evidence type="ECO:0000256" key="4">
    <source>
        <dbReference type="ARBA" id="ARBA00010136"/>
    </source>
</evidence>
<dbReference type="PANTHER" id="PTHR45726">
    <property type="entry name" value="LEUKOTRIENE A-4 HYDROLASE"/>
    <property type="match status" value="1"/>
</dbReference>
<evidence type="ECO:0000256" key="6">
    <source>
        <dbReference type="ARBA" id="ARBA00015611"/>
    </source>
</evidence>
<dbReference type="EC" id="3.4.11.2" evidence="5"/>
<dbReference type="SUPFAM" id="SSF63737">
    <property type="entry name" value="Leukotriene A4 hydrolase N-terminal domain"/>
    <property type="match status" value="1"/>
</dbReference>
<evidence type="ECO:0000259" key="16">
    <source>
        <dbReference type="Pfam" id="PF01433"/>
    </source>
</evidence>
<keyword evidence="9" id="KW-0479">Metal-binding</keyword>
<evidence type="ECO:0000313" key="19">
    <source>
        <dbReference type="Proteomes" id="UP001500731"/>
    </source>
</evidence>
<reference evidence="19" key="1">
    <citation type="journal article" date="2019" name="Int. J. Syst. Evol. Microbiol.">
        <title>The Global Catalogue of Microorganisms (GCM) 10K type strain sequencing project: providing services to taxonomists for standard genome sequencing and annotation.</title>
        <authorList>
            <consortium name="The Broad Institute Genomics Platform"/>
            <consortium name="The Broad Institute Genome Sequencing Center for Infectious Disease"/>
            <person name="Wu L."/>
            <person name="Ma J."/>
        </authorList>
    </citation>
    <scope>NUCLEOTIDE SEQUENCE [LARGE SCALE GENOMIC DNA]</scope>
    <source>
        <strain evidence="19">JCM 17839</strain>
    </source>
</reference>
<evidence type="ECO:0000256" key="15">
    <source>
        <dbReference type="SAM" id="MobiDB-lite"/>
    </source>
</evidence>
<dbReference type="SUPFAM" id="SSF55486">
    <property type="entry name" value="Metalloproteases ('zincins'), catalytic domain"/>
    <property type="match status" value="1"/>
</dbReference>
<dbReference type="InterPro" id="IPR001930">
    <property type="entry name" value="Peptidase_M1"/>
</dbReference>
<evidence type="ECO:0000313" key="18">
    <source>
        <dbReference type="EMBL" id="GAA4489854.1"/>
    </source>
</evidence>
<dbReference type="Pfam" id="PF17900">
    <property type="entry name" value="Peptidase_M1_N"/>
    <property type="match status" value="1"/>
</dbReference>
<sequence>MSPDDYTPHSGDSRFTVEHYDLRIDYRVATNRLDGVAVVRGRILRPTKTIALDLAGLRATKVLGGTGRIGFTQTDRKLKITLGREFAAGDPFELTVSYGGAPRPRRTRWGTLGWEELEDGAIVASQPIGAPSWFPCNDLPGDKASYRFAITTDPGYMVAAAEPVSTSTKGGRTTWVFERTAPTPTYLATVQIGRYVSRGMDLAGVPGQVLHPAALGDRVQADLAPLPQMMAVFTEAFGPYPLPSYRVVVTADDLEIPLEAQGIGVFGANHIDGHGSLERLIAHELAHQWFGNSVGVGRWQDIWLNEGFACYAEWIWSERSGRHTAHAKALGHWAALAAEPQDLVLSDPGPDLMFDDRVYKRGALLLHALRLTVGDDAFFRILREWVARYGGATATTTDFRLLAASVAGRRLEAFFGAWLDATALPPLPSAPAEDPAPVTQALNVTARG</sequence>
<dbReference type="InterPro" id="IPR045357">
    <property type="entry name" value="Aminopeptidase_N-like_N"/>
</dbReference>
<dbReference type="InterPro" id="IPR034015">
    <property type="entry name" value="M1_LTA4H"/>
</dbReference>
<keyword evidence="7" id="KW-0963">Cytoplasm</keyword>
<gene>
    <name evidence="18" type="ORF">GCM10023171_31450</name>
</gene>
<organism evidence="18 19">
    <name type="scientific">Microbacterium panaciterrae</name>
    <dbReference type="NCBI Taxonomy" id="985759"/>
    <lineage>
        <taxon>Bacteria</taxon>
        <taxon>Bacillati</taxon>
        <taxon>Actinomycetota</taxon>
        <taxon>Actinomycetes</taxon>
        <taxon>Micrococcales</taxon>
        <taxon>Microbacteriaceae</taxon>
        <taxon>Microbacterium</taxon>
    </lineage>
</organism>
<dbReference type="PRINTS" id="PR00756">
    <property type="entry name" value="ALADIPTASE"/>
</dbReference>
<keyword evidence="11" id="KW-0862">Zinc</keyword>
<evidence type="ECO:0000256" key="11">
    <source>
        <dbReference type="ARBA" id="ARBA00022833"/>
    </source>
</evidence>
<dbReference type="InterPro" id="IPR014782">
    <property type="entry name" value="Peptidase_M1_dom"/>
</dbReference>
<evidence type="ECO:0000256" key="14">
    <source>
        <dbReference type="ARBA" id="ARBA00031533"/>
    </source>
</evidence>
<evidence type="ECO:0000256" key="2">
    <source>
        <dbReference type="ARBA" id="ARBA00001947"/>
    </source>
</evidence>
<keyword evidence="10" id="KW-0378">Hydrolase</keyword>
<evidence type="ECO:0000256" key="3">
    <source>
        <dbReference type="ARBA" id="ARBA00004496"/>
    </source>
</evidence>